<name>A0ABR4KD82_9EURO</name>
<dbReference type="Gene3D" id="1.20.1250.20">
    <property type="entry name" value="MFS general substrate transporter like domains"/>
    <property type="match status" value="1"/>
</dbReference>
<keyword evidence="2" id="KW-0813">Transport</keyword>
<dbReference type="InterPro" id="IPR011701">
    <property type="entry name" value="MFS"/>
</dbReference>
<evidence type="ECO:0000313" key="8">
    <source>
        <dbReference type="EMBL" id="KAL2850245.1"/>
    </source>
</evidence>
<feature type="transmembrane region" description="Helical" evidence="7">
    <location>
        <begin position="393"/>
        <end position="414"/>
    </location>
</feature>
<keyword evidence="4 7" id="KW-1133">Transmembrane helix</keyword>
<feature type="region of interest" description="Disordered" evidence="6">
    <location>
        <begin position="1"/>
        <end position="25"/>
    </location>
</feature>
<dbReference type="Pfam" id="PF07690">
    <property type="entry name" value="MFS_1"/>
    <property type="match status" value="1"/>
</dbReference>
<reference evidence="8 9" key="1">
    <citation type="submission" date="2024-07" db="EMBL/GenBank/DDBJ databases">
        <title>Section-level genome sequencing and comparative genomics of Aspergillus sections Usti and Cavernicolus.</title>
        <authorList>
            <consortium name="Lawrence Berkeley National Laboratory"/>
            <person name="Nybo J.L."/>
            <person name="Vesth T.C."/>
            <person name="Theobald S."/>
            <person name="Frisvad J.C."/>
            <person name="Larsen T.O."/>
            <person name="Kjaerboelling I."/>
            <person name="Rothschild-Mancinelli K."/>
            <person name="Lyhne E.K."/>
            <person name="Kogle M.E."/>
            <person name="Barry K."/>
            <person name="Clum A."/>
            <person name="Na H."/>
            <person name="Ledsgaard L."/>
            <person name="Lin J."/>
            <person name="Lipzen A."/>
            <person name="Kuo A."/>
            <person name="Riley R."/>
            <person name="Mondo S."/>
            <person name="Labutti K."/>
            <person name="Haridas S."/>
            <person name="Pangalinan J."/>
            <person name="Salamov A.A."/>
            <person name="Simmons B.A."/>
            <person name="Magnuson J.K."/>
            <person name="Chen J."/>
            <person name="Drula E."/>
            <person name="Henrissat B."/>
            <person name="Wiebenga A."/>
            <person name="Lubbers R.J."/>
            <person name="Gomes A.C."/>
            <person name="Makela M.R."/>
            <person name="Stajich J."/>
            <person name="Grigoriev I.V."/>
            <person name="Mortensen U.H."/>
            <person name="De Vries R.P."/>
            <person name="Baker S.E."/>
            <person name="Andersen M.R."/>
        </authorList>
    </citation>
    <scope>NUCLEOTIDE SEQUENCE [LARGE SCALE GENOMIC DNA]</scope>
    <source>
        <strain evidence="8 9">CBS 123904</strain>
    </source>
</reference>
<keyword evidence="9" id="KW-1185">Reference proteome</keyword>
<feature type="transmembrane region" description="Helical" evidence="7">
    <location>
        <begin position="426"/>
        <end position="449"/>
    </location>
</feature>
<organism evidence="8 9">
    <name type="scientific">Aspergillus pseudoustus</name>
    <dbReference type="NCBI Taxonomy" id="1810923"/>
    <lineage>
        <taxon>Eukaryota</taxon>
        <taxon>Fungi</taxon>
        <taxon>Dikarya</taxon>
        <taxon>Ascomycota</taxon>
        <taxon>Pezizomycotina</taxon>
        <taxon>Eurotiomycetes</taxon>
        <taxon>Eurotiomycetidae</taxon>
        <taxon>Eurotiales</taxon>
        <taxon>Aspergillaceae</taxon>
        <taxon>Aspergillus</taxon>
        <taxon>Aspergillus subgen. Nidulantes</taxon>
    </lineage>
</organism>
<feature type="transmembrane region" description="Helical" evidence="7">
    <location>
        <begin position="35"/>
        <end position="54"/>
    </location>
</feature>
<evidence type="ECO:0000256" key="3">
    <source>
        <dbReference type="ARBA" id="ARBA00022692"/>
    </source>
</evidence>
<feature type="transmembrane region" description="Helical" evidence="7">
    <location>
        <begin position="361"/>
        <end position="381"/>
    </location>
</feature>
<feature type="transmembrane region" description="Helical" evidence="7">
    <location>
        <begin position="198"/>
        <end position="218"/>
    </location>
</feature>
<dbReference type="PANTHER" id="PTHR43791:SF97">
    <property type="entry name" value="ALLANTOATE TRANSPORTER, PUTATIVE (AFU_ORTHOLOGUE AFUA_1G14700)-RELATED"/>
    <property type="match status" value="1"/>
</dbReference>
<keyword evidence="5 7" id="KW-0472">Membrane</keyword>
<feature type="transmembrane region" description="Helical" evidence="7">
    <location>
        <begin position="265"/>
        <end position="284"/>
    </location>
</feature>
<gene>
    <name evidence="8" type="ORF">BJY01DRAFT_245556</name>
</gene>
<feature type="transmembrane region" description="Helical" evidence="7">
    <location>
        <begin position="78"/>
        <end position="99"/>
    </location>
</feature>
<evidence type="ECO:0000256" key="5">
    <source>
        <dbReference type="ARBA" id="ARBA00023136"/>
    </source>
</evidence>
<proteinExistence type="predicted"/>
<keyword evidence="3 7" id="KW-0812">Transmembrane</keyword>
<accession>A0ABR4KD82</accession>
<dbReference type="Proteomes" id="UP001610446">
    <property type="component" value="Unassembled WGS sequence"/>
</dbReference>
<dbReference type="EMBL" id="JBFXLU010000038">
    <property type="protein sequence ID" value="KAL2850245.1"/>
    <property type="molecule type" value="Genomic_DNA"/>
</dbReference>
<dbReference type="InterPro" id="IPR036259">
    <property type="entry name" value="MFS_trans_sf"/>
</dbReference>
<feature type="transmembrane region" description="Helical" evidence="7">
    <location>
        <begin position="167"/>
        <end position="186"/>
    </location>
</feature>
<evidence type="ECO:0000256" key="6">
    <source>
        <dbReference type="SAM" id="MobiDB-lite"/>
    </source>
</evidence>
<feature type="transmembrane region" description="Helical" evidence="7">
    <location>
        <begin position="136"/>
        <end position="155"/>
    </location>
</feature>
<comment type="subcellular location">
    <subcellularLocation>
        <location evidence="1">Membrane</location>
        <topology evidence="1">Multi-pass membrane protein</topology>
    </subcellularLocation>
</comment>
<evidence type="ECO:0000256" key="2">
    <source>
        <dbReference type="ARBA" id="ARBA00022448"/>
    </source>
</evidence>
<comment type="caution">
    <text evidence="8">The sequence shown here is derived from an EMBL/GenBank/DDBJ whole genome shotgun (WGS) entry which is preliminary data.</text>
</comment>
<dbReference type="PANTHER" id="PTHR43791">
    <property type="entry name" value="PERMEASE-RELATED"/>
    <property type="match status" value="1"/>
</dbReference>
<dbReference type="SUPFAM" id="SSF103473">
    <property type="entry name" value="MFS general substrate transporter"/>
    <property type="match status" value="1"/>
</dbReference>
<evidence type="ECO:0000256" key="4">
    <source>
        <dbReference type="ARBA" id="ARBA00022989"/>
    </source>
</evidence>
<evidence type="ECO:0000313" key="9">
    <source>
        <dbReference type="Proteomes" id="UP001610446"/>
    </source>
</evidence>
<evidence type="ECO:0000256" key="1">
    <source>
        <dbReference type="ARBA" id="ARBA00004141"/>
    </source>
</evidence>
<feature type="transmembrane region" description="Helical" evidence="7">
    <location>
        <begin position="332"/>
        <end position="349"/>
    </location>
</feature>
<protein>
    <submittedName>
        <fullName evidence="8">Major facilitator superfamily domain-containing protein</fullName>
    </submittedName>
</protein>
<evidence type="ECO:0000256" key="7">
    <source>
        <dbReference type="SAM" id="Phobius"/>
    </source>
</evidence>
<feature type="transmembrane region" description="Helical" evidence="7">
    <location>
        <begin position="111"/>
        <end position="130"/>
    </location>
</feature>
<sequence>MGHADMESGSKTLSSDHDDAIQFDPKSPESKAVRLRTDLVIMPLVTLTFTLAMLDKNGLAYAAVYGMKTDAHLHDQEYSWLGSIFYFGYLFMEFPNMWLISRYPLGKYMGICVFAWGGCVACMAACHNFGGLAAIRFLLGMFEASILPCLILANSRWYRREEQPLRTAFWGNTFAGVFGGILSYAIGHIDGPLSTWRYIFIIYGSVTALFGIVLFYALPDSPSKAWFLSPEQRKVAALRLASNQTPTEQNKNIKWKHIREAVLDVRYWCLAIFLIAQSITNAGVTNFNPLIIAQFGYSKSKTVLMATPQAAVAMVAQASMTAITFFLPNLRCFFWVLASAIAMAGAVMIKTIDPVSHPEASLAGVYLMGFYNVPWVMVLSLQSSNVAGMTKKSFVSVSVGIFYAVGNIVGPQFFLDSQSPTYPLGIGAMMCAFAVMMATGIAYSLLCVFENKRRDRRYGVVSEADAVEASEAAARDDLTDKENTLFRYTY</sequence>
<feature type="transmembrane region" description="Helical" evidence="7">
    <location>
        <begin position="304"/>
        <end position="327"/>
    </location>
</feature>